<dbReference type="Proteomes" id="UP000028582">
    <property type="component" value="Unassembled WGS sequence"/>
</dbReference>
<reference evidence="1 2" key="1">
    <citation type="submission" date="2013-11" db="EMBL/GenBank/DDBJ databases">
        <title>The Genome Sequence of Phytophthora parasitica P1976.</title>
        <authorList>
            <consortium name="The Broad Institute Genomics Platform"/>
            <person name="Russ C."/>
            <person name="Tyler B."/>
            <person name="Panabieres F."/>
            <person name="Shan W."/>
            <person name="Tripathy S."/>
            <person name="Grunwald N."/>
            <person name="Machado M."/>
            <person name="Johnson C.S."/>
            <person name="Walker B."/>
            <person name="Young S."/>
            <person name="Zeng Q."/>
            <person name="Gargeya S."/>
            <person name="Fitzgerald M."/>
            <person name="Haas B."/>
            <person name="Abouelleil A."/>
            <person name="Allen A.W."/>
            <person name="Alvarado L."/>
            <person name="Arachchi H.M."/>
            <person name="Berlin A.M."/>
            <person name="Chapman S.B."/>
            <person name="Gainer-Dewar J."/>
            <person name="Goldberg J."/>
            <person name="Griggs A."/>
            <person name="Gujja S."/>
            <person name="Hansen M."/>
            <person name="Howarth C."/>
            <person name="Imamovic A."/>
            <person name="Ireland A."/>
            <person name="Larimer J."/>
            <person name="McCowan C."/>
            <person name="Murphy C."/>
            <person name="Pearson M."/>
            <person name="Poon T.W."/>
            <person name="Priest M."/>
            <person name="Roberts A."/>
            <person name="Saif S."/>
            <person name="Shea T."/>
            <person name="Sisk P."/>
            <person name="Sykes S."/>
            <person name="Wortman J."/>
            <person name="Nusbaum C."/>
            <person name="Birren B."/>
        </authorList>
    </citation>
    <scope>NUCLEOTIDE SEQUENCE [LARGE SCALE GENOMIC DNA]</scope>
    <source>
        <strain evidence="1 2">P1976</strain>
    </source>
</reference>
<gene>
    <name evidence="1" type="ORF">F444_08496</name>
</gene>
<sequence>MDGCNNARCIAEANLKAKTKSRIARSKILVAYPANTWSSNAMRRDYRSLNTG</sequence>
<protein>
    <submittedName>
        <fullName evidence="1">Uncharacterized protein</fullName>
    </submittedName>
</protein>
<accession>A0A081AAX6</accession>
<comment type="caution">
    <text evidence="1">The sequence shown here is derived from an EMBL/GenBank/DDBJ whole genome shotgun (WGS) entry which is preliminary data.</text>
</comment>
<evidence type="ECO:0000313" key="1">
    <source>
        <dbReference type="EMBL" id="ETO76037.1"/>
    </source>
</evidence>
<proteinExistence type="predicted"/>
<evidence type="ECO:0000313" key="2">
    <source>
        <dbReference type="Proteomes" id="UP000028582"/>
    </source>
</evidence>
<name>A0A081AAX6_PHYNI</name>
<organism evidence="1 2">
    <name type="scientific">Phytophthora nicotianae P1976</name>
    <dbReference type="NCBI Taxonomy" id="1317066"/>
    <lineage>
        <taxon>Eukaryota</taxon>
        <taxon>Sar</taxon>
        <taxon>Stramenopiles</taxon>
        <taxon>Oomycota</taxon>
        <taxon>Peronosporomycetes</taxon>
        <taxon>Peronosporales</taxon>
        <taxon>Peronosporaceae</taxon>
        <taxon>Phytophthora</taxon>
    </lineage>
</organism>
<dbReference type="EMBL" id="ANJA01001604">
    <property type="protein sequence ID" value="ETO76037.1"/>
    <property type="molecule type" value="Genomic_DNA"/>
</dbReference>
<dbReference type="AlphaFoldDB" id="A0A081AAX6"/>